<evidence type="ECO:0000256" key="9">
    <source>
        <dbReference type="ARBA" id="ARBA00023049"/>
    </source>
</evidence>
<dbReference type="GO" id="GO:0006508">
    <property type="term" value="P:proteolysis"/>
    <property type="evidence" value="ECO:0007669"/>
    <property type="project" value="UniProtKB-KW"/>
</dbReference>
<keyword evidence="12" id="KW-0472">Membrane</keyword>
<dbReference type="GO" id="GO:0004176">
    <property type="term" value="F:ATP-dependent peptidase activity"/>
    <property type="evidence" value="ECO:0007669"/>
    <property type="project" value="InterPro"/>
</dbReference>
<dbReference type="Proteomes" id="UP000184442">
    <property type="component" value="Unassembled WGS sequence"/>
</dbReference>
<evidence type="ECO:0000313" key="15">
    <source>
        <dbReference type="Proteomes" id="UP000184442"/>
    </source>
</evidence>
<dbReference type="FunFam" id="3.40.50.300:FF:001025">
    <property type="entry name" value="ATPase family, AAA domain-containing 2B"/>
    <property type="match status" value="1"/>
</dbReference>
<dbReference type="InterPro" id="IPR027417">
    <property type="entry name" value="P-loop_NTPase"/>
</dbReference>
<dbReference type="AlphaFoldDB" id="A0A1M6CCB8"/>
<evidence type="ECO:0000256" key="7">
    <source>
        <dbReference type="ARBA" id="ARBA00022833"/>
    </source>
</evidence>
<keyword evidence="5 11" id="KW-0547">Nucleotide-binding</keyword>
<evidence type="ECO:0000313" key="14">
    <source>
        <dbReference type="EMBL" id="SHI58368.1"/>
    </source>
</evidence>
<keyword evidence="4" id="KW-0479">Metal-binding</keyword>
<feature type="domain" description="AAA+ ATPase" evidence="13">
    <location>
        <begin position="100"/>
        <end position="245"/>
    </location>
</feature>
<evidence type="ECO:0000256" key="12">
    <source>
        <dbReference type="SAM" id="Phobius"/>
    </source>
</evidence>
<dbReference type="SMART" id="SM00382">
    <property type="entry name" value="AAA"/>
    <property type="match status" value="1"/>
</dbReference>
<dbReference type="GO" id="GO:0005886">
    <property type="term" value="C:plasma membrane"/>
    <property type="evidence" value="ECO:0007669"/>
    <property type="project" value="TreeGrafter"/>
</dbReference>
<dbReference type="Pfam" id="PF00004">
    <property type="entry name" value="AAA"/>
    <property type="match status" value="1"/>
</dbReference>
<dbReference type="InterPro" id="IPR003593">
    <property type="entry name" value="AAA+_ATPase"/>
</dbReference>
<dbReference type="InterPro" id="IPR003959">
    <property type="entry name" value="ATPase_AAA_core"/>
</dbReference>
<accession>A0A1M6CCB8</accession>
<evidence type="ECO:0000256" key="2">
    <source>
        <dbReference type="ARBA" id="ARBA00010044"/>
    </source>
</evidence>
<dbReference type="STRING" id="1122184.SAMN02745176_00694"/>
<reference evidence="14 15" key="1">
    <citation type="submission" date="2016-11" db="EMBL/GenBank/DDBJ databases">
        <authorList>
            <person name="Jaros S."/>
            <person name="Januszkiewicz K."/>
            <person name="Wedrychowicz H."/>
        </authorList>
    </citation>
    <scope>NUCLEOTIDE SEQUENCE [LARGE SCALE GENOMIC DNA]</scope>
    <source>
        <strain evidence="14 15">DSM 19022</strain>
    </source>
</reference>
<evidence type="ECO:0000256" key="11">
    <source>
        <dbReference type="RuleBase" id="RU003651"/>
    </source>
</evidence>
<gene>
    <name evidence="14" type="ORF">SAMN02745176_00694</name>
</gene>
<proteinExistence type="inferred from homology"/>
<dbReference type="GO" id="GO:0030163">
    <property type="term" value="P:protein catabolic process"/>
    <property type="evidence" value="ECO:0007669"/>
    <property type="project" value="TreeGrafter"/>
</dbReference>
<comment type="similarity">
    <text evidence="2">In the C-terminal section; belongs to the peptidase M41 family.</text>
</comment>
<evidence type="ECO:0000256" key="3">
    <source>
        <dbReference type="ARBA" id="ARBA00022670"/>
    </source>
</evidence>
<dbReference type="PROSITE" id="PS00674">
    <property type="entry name" value="AAA"/>
    <property type="match status" value="1"/>
</dbReference>
<dbReference type="Pfam" id="PF01434">
    <property type="entry name" value="Peptidase_M41"/>
    <property type="match status" value="1"/>
</dbReference>
<evidence type="ECO:0000256" key="6">
    <source>
        <dbReference type="ARBA" id="ARBA00022801"/>
    </source>
</evidence>
<name>A0A1M6CCB8_9FIRM</name>
<comment type="similarity">
    <text evidence="11">Belongs to the AAA ATPase family.</text>
</comment>
<evidence type="ECO:0000256" key="10">
    <source>
        <dbReference type="ARBA" id="ARBA00023054"/>
    </source>
</evidence>
<dbReference type="PANTHER" id="PTHR23076:SF97">
    <property type="entry name" value="ATP-DEPENDENT ZINC METALLOPROTEASE YME1L1"/>
    <property type="match status" value="1"/>
</dbReference>
<feature type="transmembrane region" description="Helical" evidence="12">
    <location>
        <begin position="12"/>
        <end position="43"/>
    </location>
</feature>
<dbReference type="PANTHER" id="PTHR23076">
    <property type="entry name" value="METALLOPROTEASE M41 FTSH"/>
    <property type="match status" value="1"/>
</dbReference>
<dbReference type="GO" id="GO:0016887">
    <property type="term" value="F:ATP hydrolysis activity"/>
    <property type="evidence" value="ECO:0007669"/>
    <property type="project" value="InterPro"/>
</dbReference>
<organism evidence="14 15">
    <name type="scientific">Lutispora thermophila DSM 19022</name>
    <dbReference type="NCBI Taxonomy" id="1122184"/>
    <lineage>
        <taxon>Bacteria</taxon>
        <taxon>Bacillati</taxon>
        <taxon>Bacillota</taxon>
        <taxon>Clostridia</taxon>
        <taxon>Lutisporales</taxon>
        <taxon>Lutisporaceae</taxon>
        <taxon>Lutispora</taxon>
    </lineage>
</organism>
<dbReference type="InterPro" id="IPR000642">
    <property type="entry name" value="Peptidase_M41"/>
</dbReference>
<evidence type="ECO:0000256" key="1">
    <source>
        <dbReference type="ARBA" id="ARBA00001947"/>
    </source>
</evidence>
<protein>
    <submittedName>
        <fullName evidence="14">ATP-dependent metalloprotease FtsH</fullName>
    </submittedName>
</protein>
<evidence type="ECO:0000256" key="8">
    <source>
        <dbReference type="ARBA" id="ARBA00022840"/>
    </source>
</evidence>
<comment type="cofactor">
    <cofactor evidence="1">
        <name>Zn(2+)</name>
        <dbReference type="ChEBI" id="CHEBI:29105"/>
    </cofactor>
</comment>
<keyword evidence="9 14" id="KW-0482">Metalloprotease</keyword>
<dbReference type="Gene3D" id="1.20.58.760">
    <property type="entry name" value="Peptidase M41"/>
    <property type="match status" value="1"/>
</dbReference>
<keyword evidence="12" id="KW-0812">Transmembrane</keyword>
<keyword evidence="8 11" id="KW-0067">ATP-binding</keyword>
<dbReference type="Pfam" id="PF17862">
    <property type="entry name" value="AAA_lid_3"/>
    <property type="match status" value="1"/>
</dbReference>
<dbReference type="FunFam" id="1.10.8.60:FF:000001">
    <property type="entry name" value="ATP-dependent zinc metalloprotease FtsH"/>
    <property type="match status" value="1"/>
</dbReference>
<evidence type="ECO:0000256" key="5">
    <source>
        <dbReference type="ARBA" id="ARBA00022741"/>
    </source>
</evidence>
<keyword evidence="6" id="KW-0378">Hydrolase</keyword>
<keyword evidence="12" id="KW-1133">Transmembrane helix</keyword>
<keyword evidence="3 14" id="KW-0645">Protease</keyword>
<dbReference type="EMBL" id="FQZS01000005">
    <property type="protein sequence ID" value="SHI58368.1"/>
    <property type="molecule type" value="Genomic_DNA"/>
</dbReference>
<dbReference type="GO" id="GO:0005524">
    <property type="term" value="F:ATP binding"/>
    <property type="evidence" value="ECO:0007669"/>
    <property type="project" value="UniProtKB-KW"/>
</dbReference>
<keyword evidence="15" id="KW-1185">Reference proteome</keyword>
<dbReference type="SUPFAM" id="SSF52540">
    <property type="entry name" value="P-loop containing nucleoside triphosphate hydrolases"/>
    <property type="match status" value="1"/>
</dbReference>
<dbReference type="InterPro" id="IPR037219">
    <property type="entry name" value="Peptidase_M41-like"/>
</dbReference>
<dbReference type="Gene3D" id="1.10.8.60">
    <property type="match status" value="1"/>
</dbReference>
<evidence type="ECO:0000259" key="13">
    <source>
        <dbReference type="SMART" id="SM00382"/>
    </source>
</evidence>
<dbReference type="InterPro" id="IPR041569">
    <property type="entry name" value="AAA_lid_3"/>
</dbReference>
<dbReference type="GO" id="GO:0004222">
    <property type="term" value="F:metalloendopeptidase activity"/>
    <property type="evidence" value="ECO:0007669"/>
    <property type="project" value="InterPro"/>
</dbReference>
<dbReference type="SUPFAM" id="SSF140990">
    <property type="entry name" value="FtsH protease domain-like"/>
    <property type="match status" value="1"/>
</dbReference>
<keyword evidence="7" id="KW-0862">Zinc</keyword>
<dbReference type="Gene3D" id="3.40.50.300">
    <property type="entry name" value="P-loop containing nucleotide triphosphate hydrolases"/>
    <property type="match status" value="1"/>
</dbReference>
<dbReference type="InterPro" id="IPR003960">
    <property type="entry name" value="ATPase_AAA_CS"/>
</dbReference>
<keyword evidence="10" id="KW-0175">Coiled coil</keyword>
<evidence type="ECO:0000256" key="4">
    <source>
        <dbReference type="ARBA" id="ARBA00022723"/>
    </source>
</evidence>
<dbReference type="GO" id="GO:0046872">
    <property type="term" value="F:metal ion binding"/>
    <property type="evidence" value="ECO:0007669"/>
    <property type="project" value="UniProtKB-KW"/>
</dbReference>
<sequence length="495" mass="54037">MIMKHKEIIIGLASGVSAFLVMIGINILPLIFFAGFTAAIYFISSGQLARVKHISVGESKKERLISFDDIGGQEVAKNELCEALEFIKSNDIIKSMGIRPLKGILLNGPPGTGKTLLAKAAAQHTNSVFLSASGSEFVEMYVGVGAKRVRQLFDQARQAARKHNKHSAVIFIDEIEVLGGKRGQNHSHQEHDQTLNELLVQMDGISSDDDIKILIIGATNRSDLLDSALLRPGRFDRIVKVDLPDKKGRVHILKLHTRNKPLSPDVDIESLAKDTFGFSGAQLESVANEAAILAMRENSQLITSVHFKNAIEKVMMGEKLDRLPSADEKKRIAVHESGHALAGELLFPDSVASVNVASRSNALGYVRNTQEDDMFLYTYDYLKGRIAVSLAGTIAEEILIGSRSTGASSDFQHASDLARHIIYGGMSELGIISTEDLPKDKLHATLSSILQDVEKSTIELLNDNIETLQTIANELLDKETLSGDELRALIKLKAA</sequence>